<gene>
    <name evidence="7" type="ORF">H8S01_10180</name>
</gene>
<dbReference type="Proteomes" id="UP000628463">
    <property type="component" value="Unassembled WGS sequence"/>
</dbReference>
<feature type="transmembrane region" description="Helical" evidence="6">
    <location>
        <begin position="122"/>
        <end position="145"/>
    </location>
</feature>
<reference evidence="7 8" key="1">
    <citation type="submission" date="2020-08" db="EMBL/GenBank/DDBJ databases">
        <title>Genome public.</title>
        <authorList>
            <person name="Liu C."/>
            <person name="Sun Q."/>
        </authorList>
    </citation>
    <scope>NUCLEOTIDE SEQUENCE [LARGE SCALE GENOMIC DNA]</scope>
    <source>
        <strain evidence="7 8">NSJ-43</strain>
    </source>
</reference>
<dbReference type="PANTHER" id="PTHR10057:SF0">
    <property type="entry name" value="TRANSLOCATOR PROTEIN"/>
    <property type="match status" value="1"/>
</dbReference>
<dbReference type="InterPro" id="IPR038330">
    <property type="entry name" value="TspO/MBR-related_sf"/>
</dbReference>
<dbReference type="InterPro" id="IPR004307">
    <property type="entry name" value="TspO_MBR"/>
</dbReference>
<sequence>MIYALIIPLAAGAFSSVLTPDSSEIFNMLNKPPLSPPGWLFPVVWTVLYIFMGLASFLVYTSDKYTKPALTLYCTQLFLNFMWSIIFFNLQMYLAAFFWLFLMWFLIIITIVLFYEICKPAAYLMIPYLVWVTYAGYLNLAIYMLN</sequence>
<evidence type="ECO:0000256" key="2">
    <source>
        <dbReference type="ARBA" id="ARBA00007524"/>
    </source>
</evidence>
<evidence type="ECO:0000313" key="8">
    <source>
        <dbReference type="Proteomes" id="UP000628463"/>
    </source>
</evidence>
<evidence type="ECO:0000256" key="1">
    <source>
        <dbReference type="ARBA" id="ARBA00004141"/>
    </source>
</evidence>
<keyword evidence="5 6" id="KW-0472">Membrane</keyword>
<protein>
    <submittedName>
        <fullName evidence="7">Tryptophan-rich sensory protein</fullName>
    </submittedName>
</protein>
<dbReference type="EMBL" id="JACOPD010000007">
    <property type="protein sequence ID" value="MBC5681328.1"/>
    <property type="molecule type" value="Genomic_DNA"/>
</dbReference>
<dbReference type="Gene3D" id="1.20.1260.100">
    <property type="entry name" value="TspO/MBR protein"/>
    <property type="match status" value="1"/>
</dbReference>
<evidence type="ECO:0000256" key="6">
    <source>
        <dbReference type="SAM" id="Phobius"/>
    </source>
</evidence>
<evidence type="ECO:0000256" key="5">
    <source>
        <dbReference type="ARBA" id="ARBA00023136"/>
    </source>
</evidence>
<comment type="subcellular location">
    <subcellularLocation>
        <location evidence="1">Membrane</location>
        <topology evidence="1">Multi-pass membrane protein</topology>
    </subcellularLocation>
</comment>
<dbReference type="PANTHER" id="PTHR10057">
    <property type="entry name" value="PERIPHERAL-TYPE BENZODIAZEPINE RECEPTOR"/>
    <property type="match status" value="1"/>
</dbReference>
<comment type="caution">
    <text evidence="7">The sequence shown here is derived from an EMBL/GenBank/DDBJ whole genome shotgun (WGS) entry which is preliminary data.</text>
</comment>
<organism evidence="7 8">
    <name type="scientific">Lachnospira hominis</name>
    <name type="common">ex Liu et al. 2021</name>
    <dbReference type="NCBI Taxonomy" id="2763051"/>
    <lineage>
        <taxon>Bacteria</taxon>
        <taxon>Bacillati</taxon>
        <taxon>Bacillota</taxon>
        <taxon>Clostridia</taxon>
        <taxon>Lachnospirales</taxon>
        <taxon>Lachnospiraceae</taxon>
        <taxon>Lachnospira</taxon>
    </lineage>
</organism>
<feature type="transmembrane region" description="Helical" evidence="6">
    <location>
        <begin position="72"/>
        <end position="90"/>
    </location>
</feature>
<comment type="similarity">
    <text evidence="2">Belongs to the TspO/BZRP family.</text>
</comment>
<keyword evidence="8" id="KW-1185">Reference proteome</keyword>
<feature type="transmembrane region" description="Helical" evidence="6">
    <location>
        <begin position="39"/>
        <end position="60"/>
    </location>
</feature>
<feature type="transmembrane region" description="Helical" evidence="6">
    <location>
        <begin position="96"/>
        <end position="115"/>
    </location>
</feature>
<accession>A0ABR7G1K9</accession>
<dbReference type="Pfam" id="PF03073">
    <property type="entry name" value="TspO_MBR"/>
    <property type="match status" value="1"/>
</dbReference>
<name>A0ABR7G1K9_9FIRM</name>
<proteinExistence type="inferred from homology"/>
<evidence type="ECO:0000256" key="4">
    <source>
        <dbReference type="ARBA" id="ARBA00022989"/>
    </source>
</evidence>
<keyword evidence="3 6" id="KW-0812">Transmembrane</keyword>
<dbReference type="CDD" id="cd15904">
    <property type="entry name" value="TSPO_MBR"/>
    <property type="match status" value="1"/>
</dbReference>
<dbReference type="PIRSF" id="PIRSF005859">
    <property type="entry name" value="PBR"/>
    <property type="match status" value="1"/>
</dbReference>
<keyword evidence="4 6" id="KW-1133">Transmembrane helix</keyword>
<evidence type="ECO:0000313" key="7">
    <source>
        <dbReference type="EMBL" id="MBC5681328.1"/>
    </source>
</evidence>
<evidence type="ECO:0000256" key="3">
    <source>
        <dbReference type="ARBA" id="ARBA00022692"/>
    </source>
</evidence>